<dbReference type="EMBL" id="CAJGYM010000006">
    <property type="protein sequence ID" value="CAD6187534.1"/>
    <property type="molecule type" value="Genomic_DNA"/>
</dbReference>
<evidence type="ECO:0008006" key="4">
    <source>
        <dbReference type="Google" id="ProtNLM"/>
    </source>
</evidence>
<dbReference type="AlphaFoldDB" id="A0A8S1GX02"/>
<sequence>MQAKTNSSRLVSEDRMRNEGGVDWTARNQYNREPAGGGFFLLFFPILLREGALRRHLRCARVVGAHIFFAVSVSVHVVFRRDQQFFKNEEAQGTLLHLRLTAATDAAIWIPLEKCCHYPLYSASAYTHSVLCLPGLIGKVDQLERKF</sequence>
<keyword evidence="1" id="KW-0812">Transmembrane</keyword>
<evidence type="ECO:0000313" key="2">
    <source>
        <dbReference type="EMBL" id="CAD6187534.1"/>
    </source>
</evidence>
<comment type="caution">
    <text evidence="2">The sequence shown here is derived from an EMBL/GenBank/DDBJ whole genome shotgun (WGS) entry which is preliminary data.</text>
</comment>
<accession>A0A8S1GX02</accession>
<feature type="transmembrane region" description="Helical" evidence="1">
    <location>
        <begin position="59"/>
        <end position="79"/>
    </location>
</feature>
<proteinExistence type="predicted"/>
<reference evidence="2" key="1">
    <citation type="submission" date="2020-10" db="EMBL/GenBank/DDBJ databases">
        <authorList>
            <person name="Kikuchi T."/>
        </authorList>
    </citation>
    <scope>NUCLEOTIDE SEQUENCE</scope>
    <source>
        <strain evidence="2">NKZ352</strain>
    </source>
</reference>
<name>A0A8S1GX02_9PELO</name>
<keyword evidence="3" id="KW-1185">Reference proteome</keyword>
<keyword evidence="1" id="KW-1133">Transmembrane helix</keyword>
<evidence type="ECO:0000313" key="3">
    <source>
        <dbReference type="Proteomes" id="UP000835052"/>
    </source>
</evidence>
<organism evidence="2 3">
    <name type="scientific">Caenorhabditis auriculariae</name>
    <dbReference type="NCBI Taxonomy" id="2777116"/>
    <lineage>
        <taxon>Eukaryota</taxon>
        <taxon>Metazoa</taxon>
        <taxon>Ecdysozoa</taxon>
        <taxon>Nematoda</taxon>
        <taxon>Chromadorea</taxon>
        <taxon>Rhabditida</taxon>
        <taxon>Rhabditina</taxon>
        <taxon>Rhabditomorpha</taxon>
        <taxon>Rhabditoidea</taxon>
        <taxon>Rhabditidae</taxon>
        <taxon>Peloderinae</taxon>
        <taxon>Caenorhabditis</taxon>
    </lineage>
</organism>
<protein>
    <recommendedName>
        <fullName evidence="4">Transmembrane protein</fullName>
    </recommendedName>
</protein>
<dbReference type="Proteomes" id="UP000835052">
    <property type="component" value="Unassembled WGS sequence"/>
</dbReference>
<evidence type="ECO:0000256" key="1">
    <source>
        <dbReference type="SAM" id="Phobius"/>
    </source>
</evidence>
<keyword evidence="1" id="KW-0472">Membrane</keyword>
<gene>
    <name evidence="2" type="ORF">CAUJ_LOCUS3453</name>
</gene>